<name>A0A380U5L9_9PAST</name>
<dbReference type="Proteomes" id="UP000254649">
    <property type="component" value="Unassembled WGS sequence"/>
</dbReference>
<feature type="transmembrane region" description="Helical" evidence="1">
    <location>
        <begin position="386"/>
        <end position="407"/>
    </location>
</feature>
<keyword evidence="1" id="KW-0812">Transmembrane</keyword>
<feature type="transmembrane region" description="Helical" evidence="1">
    <location>
        <begin position="333"/>
        <end position="353"/>
    </location>
</feature>
<dbReference type="InterPro" id="IPR027463">
    <property type="entry name" value="AcrB_DN_DC_subdom"/>
</dbReference>
<feature type="transmembrane region" description="Helical" evidence="1">
    <location>
        <begin position="898"/>
        <end position="920"/>
    </location>
</feature>
<dbReference type="EMBL" id="UFRQ01000003">
    <property type="protein sequence ID" value="SUT95677.1"/>
    <property type="molecule type" value="Genomic_DNA"/>
</dbReference>
<feature type="transmembrane region" description="Helical" evidence="1">
    <location>
        <begin position="12"/>
        <end position="31"/>
    </location>
</feature>
<feature type="transmembrane region" description="Helical" evidence="1">
    <location>
        <begin position="869"/>
        <end position="892"/>
    </location>
</feature>
<feature type="transmembrane region" description="Helical" evidence="1">
    <location>
        <begin position="463"/>
        <end position="490"/>
    </location>
</feature>
<dbReference type="GO" id="GO:0042910">
    <property type="term" value="F:xenobiotic transmembrane transporter activity"/>
    <property type="evidence" value="ECO:0007669"/>
    <property type="project" value="TreeGrafter"/>
</dbReference>
<dbReference type="PRINTS" id="PR00702">
    <property type="entry name" value="ACRIFLAVINRP"/>
</dbReference>
<sequence length="1022" mass="111718">MALKLSSWAIRNPIPTIVLFIVTTVMGILSFHKLPINANPNISFPIVSISISLSGASPEELENSVTRRVENAVSGMAGVRHITSTITESNSLTMVEFQLEINTDRAVNDVRNMIAQIRDELPQNIINPVVERVDVEGGALAYYAVQSPDMNQTELAWFIDDIVSRQLLSLQGVQQVKRLGGEKQEIRVELQADRLRALGVTADQISQQLAQTNANIPAGRTQLYGSERSIRVLGSRQDLMSLADLPIALSDNRKVKLSELATIRDSHAEVRSRTRLNGREVLGFNVFRTKGASDTVVGDQVQIAVNTLVEQYPNVQIQEVYNSVDGSKENYQIAMDTLLEGAALTVLVVFLFLRNWRSTLVAAIALPLSILPTFAVMYLLDFTLNSISLLAITLVIGILVDDAIVEIENIEQHLHQGKRPFQAALDAADAIGFAVLAITLTIVAVFLPVSFVGGTTGMYFTQFGITVSAAVLSSLLVARLATPLLAAYLLQPYKPKSEWLERSSKLKQIYLSLLAKALYFRKTTLLSGGLFLASSIALIPFLPTGFTPKGDTGMSQIDITLPPGSSLQQTDNYLQKIDRTLRQYDEVSLVFITVGGSGEPNKAEVLVHLKPYSECYITQKQFEDKVRAEFNQFADFRFAFRNEIAQRDVSILLTSNDPQKLNQAAQTLKQEMQSLASVENVQVNAPLMKSELQVKLLPNEAARAGITPQAVGNLLHIATLGYVDGNAAHFNFPDRQVPIRVTLNEKDRNDLNVLQHLQVPSSNGGTVSLGTVATISFGEGVTSLERFDRERRIVIEADLATGYTIGEALAQVNSLPSLQNLPSGVRMPQYGDAEYMSEMFEKFGLAMGFGILMVLMVLILLFHDFLQPLTILVALPLSIGGAIAGLLAYGAALDMSSVIGILMLMGIVTKNSILLVDFVIEKRRQGMVRYQALIQSGSERVRPIFMTTIAMVAGMLPAVFASGSDGAFRASMAVAVICGLIASTLLSLVFVPVVYSLMDDLREWLAPKLAKLTSVTAEDRAE</sequence>
<accession>A0A380U5L9</accession>
<feature type="transmembrane region" description="Helical" evidence="1">
    <location>
        <begin position="428"/>
        <end position="451"/>
    </location>
</feature>
<dbReference type="SUPFAM" id="SSF82714">
    <property type="entry name" value="Multidrug efflux transporter AcrB TolC docking domain, DN and DC subdomains"/>
    <property type="match status" value="2"/>
</dbReference>
<dbReference type="Pfam" id="PF00873">
    <property type="entry name" value="ACR_tran"/>
    <property type="match status" value="1"/>
</dbReference>
<keyword evidence="3" id="KW-1185">Reference proteome</keyword>
<dbReference type="PANTHER" id="PTHR32063">
    <property type="match status" value="1"/>
</dbReference>
<dbReference type="InterPro" id="IPR001036">
    <property type="entry name" value="Acrflvin-R"/>
</dbReference>
<keyword evidence="1" id="KW-0472">Membrane</keyword>
<evidence type="ECO:0000256" key="1">
    <source>
        <dbReference type="SAM" id="Phobius"/>
    </source>
</evidence>
<reference evidence="2 3" key="1">
    <citation type="submission" date="2018-06" db="EMBL/GenBank/DDBJ databases">
        <authorList>
            <consortium name="Pathogen Informatics"/>
            <person name="Doyle S."/>
        </authorList>
    </citation>
    <scope>NUCLEOTIDE SEQUENCE [LARGE SCALE GENOMIC DNA]</scope>
    <source>
        <strain evidence="2 3">NCTC10801</strain>
    </source>
</reference>
<dbReference type="Gene3D" id="3.30.2090.10">
    <property type="entry name" value="Multidrug efflux transporter AcrB TolC docking domain, DN and DC subdomains"/>
    <property type="match status" value="2"/>
</dbReference>
<feature type="transmembrane region" description="Helical" evidence="1">
    <location>
        <begin position="360"/>
        <end position="380"/>
    </location>
</feature>
<feature type="transmembrane region" description="Helical" evidence="1">
    <location>
        <begin position="843"/>
        <end position="862"/>
    </location>
</feature>
<feature type="transmembrane region" description="Helical" evidence="1">
    <location>
        <begin position="972"/>
        <end position="998"/>
    </location>
</feature>
<organism evidence="2 3">
    <name type="scientific">[Actinobacillus] rossii</name>
    <dbReference type="NCBI Taxonomy" id="123820"/>
    <lineage>
        <taxon>Bacteria</taxon>
        <taxon>Pseudomonadati</taxon>
        <taxon>Pseudomonadota</taxon>
        <taxon>Gammaproteobacteria</taxon>
        <taxon>Pasteurellales</taxon>
        <taxon>Pasteurellaceae</taxon>
    </lineage>
</organism>
<dbReference type="Gene3D" id="1.20.1640.10">
    <property type="entry name" value="Multidrug efflux transporter AcrB transmembrane domain"/>
    <property type="match status" value="2"/>
</dbReference>
<dbReference type="PANTHER" id="PTHR32063:SF77">
    <property type="entry name" value="ACR FAMILY TRANSPORT PROTEIN"/>
    <property type="match status" value="1"/>
</dbReference>
<feature type="transmembrane region" description="Helical" evidence="1">
    <location>
        <begin position="941"/>
        <end position="960"/>
    </location>
</feature>
<dbReference type="AlphaFoldDB" id="A0A380U5L9"/>
<dbReference type="GO" id="GO:0005886">
    <property type="term" value="C:plasma membrane"/>
    <property type="evidence" value="ECO:0007669"/>
    <property type="project" value="TreeGrafter"/>
</dbReference>
<dbReference type="Gene3D" id="3.30.70.1320">
    <property type="entry name" value="Multidrug efflux transporter AcrB pore domain like"/>
    <property type="match status" value="1"/>
</dbReference>
<feature type="transmembrane region" description="Helical" evidence="1">
    <location>
        <begin position="523"/>
        <end position="542"/>
    </location>
</feature>
<gene>
    <name evidence="2" type="primary">mdtC</name>
    <name evidence="2" type="ORF">NCTC10801_02518</name>
</gene>
<dbReference type="OrthoDB" id="9757904at2"/>
<evidence type="ECO:0000313" key="3">
    <source>
        <dbReference type="Proteomes" id="UP000254649"/>
    </source>
</evidence>
<keyword evidence="1" id="KW-1133">Transmembrane helix</keyword>
<protein>
    <submittedName>
        <fullName evidence="2">Acriflavin resistance protein</fullName>
    </submittedName>
</protein>
<dbReference type="Gene3D" id="3.30.70.1440">
    <property type="entry name" value="Multidrug efflux transporter AcrB pore domain"/>
    <property type="match status" value="1"/>
</dbReference>
<proteinExistence type="predicted"/>
<dbReference type="SUPFAM" id="SSF82866">
    <property type="entry name" value="Multidrug efflux transporter AcrB transmembrane domain"/>
    <property type="match status" value="2"/>
</dbReference>
<dbReference type="Gene3D" id="3.30.70.1430">
    <property type="entry name" value="Multidrug efflux transporter AcrB pore domain"/>
    <property type="match status" value="2"/>
</dbReference>
<dbReference type="SUPFAM" id="SSF82693">
    <property type="entry name" value="Multidrug efflux transporter AcrB pore domain, PN1, PN2, PC1 and PC2 subdomains"/>
    <property type="match status" value="3"/>
</dbReference>
<evidence type="ECO:0000313" key="2">
    <source>
        <dbReference type="EMBL" id="SUT95677.1"/>
    </source>
</evidence>